<feature type="signal peptide" evidence="1">
    <location>
        <begin position="1"/>
        <end position="20"/>
    </location>
</feature>
<accession>A0A328CYG5</accession>
<dbReference type="AlphaFoldDB" id="A0A328CYG5"/>
<organism evidence="2 3">
    <name type="scientific">Cuscuta australis</name>
    <dbReference type="NCBI Taxonomy" id="267555"/>
    <lineage>
        <taxon>Eukaryota</taxon>
        <taxon>Viridiplantae</taxon>
        <taxon>Streptophyta</taxon>
        <taxon>Embryophyta</taxon>
        <taxon>Tracheophyta</taxon>
        <taxon>Spermatophyta</taxon>
        <taxon>Magnoliopsida</taxon>
        <taxon>eudicotyledons</taxon>
        <taxon>Gunneridae</taxon>
        <taxon>Pentapetalae</taxon>
        <taxon>asterids</taxon>
        <taxon>lamiids</taxon>
        <taxon>Solanales</taxon>
        <taxon>Convolvulaceae</taxon>
        <taxon>Cuscuteae</taxon>
        <taxon>Cuscuta</taxon>
        <taxon>Cuscuta subgen. Grammica</taxon>
        <taxon>Cuscuta sect. Cleistogrammica</taxon>
    </lineage>
</organism>
<sequence length="420" mass="46913">MGLPVCLMVCIVELVSIAASKFLSLRDFEKNLPKPFTVFPDAVIVPWPSPRSPYLARRHRNSLVVAPSFTVRRSKLHRTSLAVSVPPHSCIHLKTPNHAILAVWSLSSPSLTVAVPPTSRRHLFHHCAVVVLLYPHRTSLHIFLRALGTAEHPGRTRGVGSYSGLRKVFKGNMKPRKPEGNYMTQEDLLQRLPSLLQQYVVSVSGGAPDFASMSQHTHSVAPHYGQRSSKASTVAACYLRISDPPDYIVAHGSVFPRAPGDVVHGAPLLPHQVKPPVHTARHGDFSSSKSCPILGVRPTAPPSSPVQDVDRSSYVSFGPRCREVCQWLTRTSTLPTISVILDPECMLYPEETKLRMRLENILEFMRWEVVDQTIIIVFLRSWKLLQERYMPQLKARPDWVDVPGVPQQVGGIECGYYTMR</sequence>
<evidence type="ECO:0000313" key="3">
    <source>
        <dbReference type="Proteomes" id="UP000249390"/>
    </source>
</evidence>
<comment type="caution">
    <text evidence="2">The sequence shown here is derived from an EMBL/GenBank/DDBJ whole genome shotgun (WGS) entry which is preliminary data.</text>
</comment>
<dbReference type="Proteomes" id="UP000249390">
    <property type="component" value="Unassembled WGS sequence"/>
</dbReference>
<evidence type="ECO:0000256" key="1">
    <source>
        <dbReference type="SAM" id="SignalP"/>
    </source>
</evidence>
<evidence type="ECO:0000313" key="2">
    <source>
        <dbReference type="EMBL" id="RAL38246.1"/>
    </source>
</evidence>
<gene>
    <name evidence="2" type="ORF">DM860_017940</name>
</gene>
<dbReference type="PANTHER" id="PTHR33018:SF34">
    <property type="entry name" value="OS02G0472350 PROTEIN"/>
    <property type="match status" value="1"/>
</dbReference>
<protein>
    <recommendedName>
        <fullName evidence="4">Ubiquitin-like protease family profile domain-containing protein</fullName>
    </recommendedName>
</protein>
<dbReference type="PANTHER" id="PTHR33018">
    <property type="entry name" value="OS10G0338966 PROTEIN-RELATED"/>
    <property type="match status" value="1"/>
</dbReference>
<evidence type="ECO:0008006" key="4">
    <source>
        <dbReference type="Google" id="ProtNLM"/>
    </source>
</evidence>
<keyword evidence="3" id="KW-1185">Reference proteome</keyword>
<proteinExistence type="predicted"/>
<name>A0A328CYG5_9ASTE</name>
<feature type="chain" id="PRO_5016374818" description="Ubiquitin-like protease family profile domain-containing protein" evidence="1">
    <location>
        <begin position="21"/>
        <end position="420"/>
    </location>
</feature>
<reference evidence="2 3" key="1">
    <citation type="submission" date="2018-06" db="EMBL/GenBank/DDBJ databases">
        <title>The Genome of Cuscuta australis (Dodder) Provides Insight into the Evolution of Plant Parasitism.</title>
        <authorList>
            <person name="Liu H."/>
        </authorList>
    </citation>
    <scope>NUCLEOTIDE SEQUENCE [LARGE SCALE GENOMIC DNA]</scope>
    <source>
        <strain evidence="3">cv. Yunnan</strain>
        <tissue evidence="2">Vines</tissue>
    </source>
</reference>
<keyword evidence="1" id="KW-0732">Signal</keyword>
<dbReference type="EMBL" id="NQVE01000210">
    <property type="protein sequence ID" value="RAL38246.1"/>
    <property type="molecule type" value="Genomic_DNA"/>
</dbReference>